<gene>
    <name evidence="1" type="ORF">Acy02nite_87430</name>
</gene>
<proteinExistence type="predicted"/>
<sequence>MRLSAVTGILGFMPFAGEPAADRTDAFGLAVDYFSWFGSVLLRRLEGLTFEQQTASVVPTGWSALGLLKHSAATRRFWIRHVFAGGDVDFTWPGSPELEWEVSSDDTAERIVGFFRFEHAHAVEVLRGGDPEDVAVRDYGSGVRPTLAWILLHLLQDSARHAGHLDISRELTDGSTHLD</sequence>
<comment type="caution">
    <text evidence="1">The sequence shown here is derived from an EMBL/GenBank/DDBJ whole genome shotgun (WGS) entry which is preliminary data.</text>
</comment>
<protein>
    <recommendedName>
        <fullName evidence="3">Mini-circle protein</fullName>
    </recommendedName>
</protein>
<dbReference type="InterPro" id="IPR034660">
    <property type="entry name" value="DinB/YfiT-like"/>
</dbReference>
<evidence type="ECO:0008006" key="3">
    <source>
        <dbReference type="Google" id="ProtNLM"/>
    </source>
</evidence>
<name>A0A919IUR7_9ACTN</name>
<dbReference type="Pfam" id="PF04978">
    <property type="entry name" value="MST"/>
    <property type="match status" value="1"/>
</dbReference>
<dbReference type="InterPro" id="IPR007061">
    <property type="entry name" value="MST-like"/>
</dbReference>
<accession>A0A919IUR7</accession>
<evidence type="ECO:0000313" key="2">
    <source>
        <dbReference type="Proteomes" id="UP000619479"/>
    </source>
</evidence>
<keyword evidence="2" id="KW-1185">Reference proteome</keyword>
<reference evidence="1" key="1">
    <citation type="submission" date="2021-01" db="EMBL/GenBank/DDBJ databases">
        <title>Whole genome shotgun sequence of Actinoplanes cyaneus NBRC 14990.</title>
        <authorList>
            <person name="Komaki H."/>
            <person name="Tamura T."/>
        </authorList>
    </citation>
    <scope>NUCLEOTIDE SEQUENCE</scope>
    <source>
        <strain evidence="1">NBRC 14990</strain>
    </source>
</reference>
<dbReference type="SUPFAM" id="SSF109854">
    <property type="entry name" value="DinB/YfiT-like putative metalloenzymes"/>
    <property type="match status" value="1"/>
</dbReference>
<dbReference type="AlphaFoldDB" id="A0A919IUR7"/>
<dbReference type="Proteomes" id="UP000619479">
    <property type="component" value="Unassembled WGS sequence"/>
</dbReference>
<dbReference type="Gene3D" id="1.20.120.450">
    <property type="entry name" value="dinb family like domain"/>
    <property type="match status" value="1"/>
</dbReference>
<evidence type="ECO:0000313" key="1">
    <source>
        <dbReference type="EMBL" id="GID70862.1"/>
    </source>
</evidence>
<organism evidence="1 2">
    <name type="scientific">Actinoplanes cyaneus</name>
    <dbReference type="NCBI Taxonomy" id="52696"/>
    <lineage>
        <taxon>Bacteria</taxon>
        <taxon>Bacillati</taxon>
        <taxon>Actinomycetota</taxon>
        <taxon>Actinomycetes</taxon>
        <taxon>Micromonosporales</taxon>
        <taxon>Micromonosporaceae</taxon>
        <taxon>Actinoplanes</taxon>
    </lineage>
</organism>
<dbReference type="EMBL" id="BOMH01000085">
    <property type="protein sequence ID" value="GID70862.1"/>
    <property type="molecule type" value="Genomic_DNA"/>
</dbReference>